<dbReference type="Proteomes" id="UP001597533">
    <property type="component" value="Unassembled WGS sequence"/>
</dbReference>
<dbReference type="EMBL" id="JBHUOV010000017">
    <property type="protein sequence ID" value="MFD2824797.1"/>
    <property type="molecule type" value="Genomic_DNA"/>
</dbReference>
<gene>
    <name evidence="1" type="ORF">ACFS5M_14030</name>
</gene>
<evidence type="ECO:0000313" key="1">
    <source>
        <dbReference type="EMBL" id="MFD2824797.1"/>
    </source>
</evidence>
<dbReference type="RefSeq" id="WP_183490133.1">
    <property type="nucleotide sequence ID" value="NZ_JBHUOV010000017.1"/>
</dbReference>
<evidence type="ECO:0000313" key="2">
    <source>
        <dbReference type="Proteomes" id="UP001597533"/>
    </source>
</evidence>
<name>A0ABW5WSB7_9FLAO</name>
<comment type="caution">
    <text evidence="1">The sequence shown here is derived from an EMBL/GenBank/DDBJ whole genome shotgun (WGS) entry which is preliminary data.</text>
</comment>
<accession>A0ABW5WSB7</accession>
<protein>
    <submittedName>
        <fullName evidence="1">Uncharacterized protein</fullName>
    </submittedName>
</protein>
<keyword evidence="2" id="KW-1185">Reference proteome</keyword>
<organism evidence="1 2">
    <name type="scientific">Lacinutrix iliipiscaria</name>
    <dbReference type="NCBI Taxonomy" id="1230532"/>
    <lineage>
        <taxon>Bacteria</taxon>
        <taxon>Pseudomonadati</taxon>
        <taxon>Bacteroidota</taxon>
        <taxon>Flavobacteriia</taxon>
        <taxon>Flavobacteriales</taxon>
        <taxon>Flavobacteriaceae</taxon>
        <taxon>Lacinutrix</taxon>
    </lineage>
</organism>
<sequence>MTKDNPTKSEELQELTLAETVERLSAVNYSFKDMALYVGMKKSAFIKEATTEDSAIWTAIQKGRLKAQFEIDDKLAQNAKSGNITAAQIYKKSAEDKRIENLKAQIFYGE</sequence>
<reference evidence="2" key="1">
    <citation type="journal article" date="2019" name="Int. J. Syst. Evol. Microbiol.">
        <title>The Global Catalogue of Microorganisms (GCM) 10K type strain sequencing project: providing services to taxonomists for standard genome sequencing and annotation.</title>
        <authorList>
            <consortium name="The Broad Institute Genomics Platform"/>
            <consortium name="The Broad Institute Genome Sequencing Center for Infectious Disease"/>
            <person name="Wu L."/>
            <person name="Ma J."/>
        </authorList>
    </citation>
    <scope>NUCLEOTIDE SEQUENCE [LARGE SCALE GENOMIC DNA]</scope>
    <source>
        <strain evidence="2">KCTC 32141</strain>
    </source>
</reference>
<proteinExistence type="predicted"/>